<name>A0ABQ7WAU3_SOLTU</name>
<evidence type="ECO:0000313" key="3">
    <source>
        <dbReference type="Proteomes" id="UP000826656"/>
    </source>
</evidence>
<comment type="caution">
    <text evidence="2">The sequence shown here is derived from an EMBL/GenBank/DDBJ whole genome shotgun (WGS) entry which is preliminary data.</text>
</comment>
<dbReference type="Pfam" id="PF00564">
    <property type="entry name" value="PB1"/>
    <property type="match status" value="1"/>
</dbReference>
<proteinExistence type="predicted"/>
<protein>
    <recommendedName>
        <fullName evidence="1">PB1 domain-containing protein</fullName>
    </recommendedName>
</protein>
<sequence>MEHLLQQPSEVCSLMPCKLDWCQLKFNGWAFWSRKQKDELEYQQSIKSIFCEIQSVMEKVETPNISLLQFWAPIKFNGSTFLSTADQPFAFYNGIDKRLSSYRKLCLDTLIPINNNEIPFGPPGRVFSRRLPEYNPDVRTYSSAEFPLLQTAIRLEIHSYYAFRVSNLHDQCLGVFEIVCPYPSLPLPSLIMGLDFESVGLYIPNSLDMLFGPSNLLDYERLDDIAGGLDEILERHSLPFAQIWIPFSLPGSLKVLYRVHDSINERPKPMYYEFEYSSEACFIESGKTLVGRAFASQGSCFCKDVTKLSIEEYPLVPGVRKAGFTESFAICLQSKFPNNFICVVEYFLPPNEMAVRDTKTLLNMLLSTMKEQYPDFIVAPGNELGQRMLVEVIKVSPSDELDSFEIGQTLPSVQSLQDGVETTEIDSFCQQSNLQKENNVAAALLVPSCLSDKLDSLNCEGTVEVDPSLPHPIEEAVTNRGTVNVDVAHDDHIEDTTEKMQLDSHFEQPNLETNSAGNATTNYEIIHSHKKNAIQRIEKDHGITRKILEQHYGMTLEDAAKDLHENMKSLDGQIHKTRKVNVCVSQGVSFQGAEPYMGYQQCPALSQEKGTVYLDNKESPATGKPCDSVMTLKVTYRGDIIKFQLPLSSTKVELEGEVEKRLKISLERFSIKYEDEDDDWILISTDSDLRDGMHSLRSLGRTTMRLLVTPGADT</sequence>
<dbReference type="SMART" id="SM00666">
    <property type="entry name" value="PB1"/>
    <property type="match status" value="1"/>
</dbReference>
<dbReference type="PROSITE" id="PS51745">
    <property type="entry name" value="PB1"/>
    <property type="match status" value="1"/>
</dbReference>
<feature type="domain" description="PB1" evidence="1">
    <location>
        <begin position="629"/>
        <end position="711"/>
    </location>
</feature>
<organism evidence="2 3">
    <name type="scientific">Solanum tuberosum</name>
    <name type="common">Potato</name>
    <dbReference type="NCBI Taxonomy" id="4113"/>
    <lineage>
        <taxon>Eukaryota</taxon>
        <taxon>Viridiplantae</taxon>
        <taxon>Streptophyta</taxon>
        <taxon>Embryophyta</taxon>
        <taxon>Tracheophyta</taxon>
        <taxon>Spermatophyta</taxon>
        <taxon>Magnoliopsida</taxon>
        <taxon>eudicotyledons</taxon>
        <taxon>Gunneridae</taxon>
        <taxon>Pentapetalae</taxon>
        <taxon>asterids</taxon>
        <taxon>lamiids</taxon>
        <taxon>Solanales</taxon>
        <taxon>Solanaceae</taxon>
        <taxon>Solanoideae</taxon>
        <taxon>Solaneae</taxon>
        <taxon>Solanum</taxon>
    </lineage>
</organism>
<dbReference type="Pfam" id="PF22922">
    <property type="entry name" value="GAF_NLP"/>
    <property type="match status" value="1"/>
</dbReference>
<evidence type="ECO:0000313" key="2">
    <source>
        <dbReference type="EMBL" id="KAH0777877.1"/>
    </source>
</evidence>
<dbReference type="Gene3D" id="3.10.20.90">
    <property type="entry name" value="Phosphatidylinositol 3-kinase Catalytic Subunit, Chain A, domain 1"/>
    <property type="match status" value="1"/>
</dbReference>
<dbReference type="PANTHER" id="PTHR32002:SF62">
    <property type="entry name" value="PROTEIN NLP6-LIKE ISOFORM X1"/>
    <property type="match status" value="1"/>
</dbReference>
<dbReference type="Proteomes" id="UP000826656">
    <property type="component" value="Unassembled WGS sequence"/>
</dbReference>
<dbReference type="InterPro" id="IPR053793">
    <property type="entry name" value="PB1-like"/>
</dbReference>
<keyword evidence="3" id="KW-1185">Reference proteome</keyword>
<dbReference type="InterPro" id="IPR055081">
    <property type="entry name" value="NLP1-9_GAF"/>
</dbReference>
<gene>
    <name evidence="2" type="ORF">KY290_009288</name>
</gene>
<dbReference type="InterPro" id="IPR045012">
    <property type="entry name" value="NLP"/>
</dbReference>
<dbReference type="InterPro" id="IPR000270">
    <property type="entry name" value="PB1_dom"/>
</dbReference>
<accession>A0ABQ7WAU3</accession>
<dbReference type="SUPFAM" id="SSF54277">
    <property type="entry name" value="CAD &amp; PB1 domains"/>
    <property type="match status" value="1"/>
</dbReference>
<dbReference type="PANTHER" id="PTHR32002">
    <property type="entry name" value="PROTEIN NLP8"/>
    <property type="match status" value="1"/>
</dbReference>
<reference evidence="2 3" key="1">
    <citation type="journal article" date="2021" name="bioRxiv">
        <title>Chromosome-scale and haplotype-resolved genome assembly of a tetraploid potato cultivar.</title>
        <authorList>
            <person name="Sun H."/>
            <person name="Jiao W.-B."/>
            <person name="Krause K."/>
            <person name="Campoy J.A."/>
            <person name="Goel M."/>
            <person name="Folz-Donahue K."/>
            <person name="Kukat C."/>
            <person name="Huettel B."/>
            <person name="Schneeberger K."/>
        </authorList>
    </citation>
    <scope>NUCLEOTIDE SEQUENCE [LARGE SCALE GENOMIC DNA]</scope>
    <source>
        <strain evidence="2">SolTubOtavaFocal</strain>
        <tissue evidence="2">Leaves</tissue>
    </source>
</reference>
<dbReference type="EMBL" id="JAIVGD010000003">
    <property type="protein sequence ID" value="KAH0777877.1"/>
    <property type="molecule type" value="Genomic_DNA"/>
</dbReference>
<evidence type="ECO:0000259" key="1">
    <source>
        <dbReference type="PROSITE" id="PS51745"/>
    </source>
</evidence>